<keyword evidence="5" id="KW-1185">Reference proteome</keyword>
<feature type="region of interest" description="Disordered" evidence="2">
    <location>
        <begin position="708"/>
        <end position="833"/>
    </location>
</feature>
<feature type="compositionally biased region" description="Pro residues" evidence="2">
    <location>
        <begin position="30"/>
        <end position="42"/>
    </location>
</feature>
<evidence type="ECO:0000256" key="2">
    <source>
        <dbReference type="SAM" id="MobiDB-lite"/>
    </source>
</evidence>
<sequence>MASPAAEPPPKKRKVVEAQDPSPSSTSEPAAPPSPGPPPPPETLAAAAPSTSSPPSTEPASLPLEEEKLQKRRNREELCKVMAHYRRIRDYIGQRKDCGLTPELEQDYLYLISASRGCESVQCFLSLPIPRFASHCPTALEAVTKVTINMYKCNMATVTRGKDSSTNAYKTVRACIVGLTDICSAASSEAPKSPVIKGICSAVYRTVLSFFISTFEGKDIHHMDSIKMLQDPMKLLVTLKLELGNANQTCDSLFELGAFCFLCIFLLFPENVLEACFTLLAAESDDVKGEGLYLLNQLTCHLNSNAANDALDDKIDGQSSGTEGNLSDTKKIVDSNPSSNDNVDLEISIAESDECYITMAISRHPSLRHWILSRYKKLCDSCKPAVVSEVSSCLKVLGSLSEPVEDKSDMGNESLVLEKLNKNIRENMQPDELVSSSEQGAPLKTEKKDNYGDKSAQNKNTDMVHNDNQKSDRPVDAKMDQCKGASVVSDAAHQGLKRPCGVTDLSGENALLLEFETAVDAATAKVFIRSQAPADVCSRDKNTSGHQLLVQNIDNSVPDMELINAFSCFGEVIRWQFNRSDGTCFIVYRSQDAAACAKSHLHGARFGLKSIIVESRTSSAGSVHDKTLLPVAPLLGQGFPDNSIHQDIRNPRVSGYHAGYAAPGDRPIYGPPPPNTNRAPQGIIPCPPVSTHRGSVIPPPPIQTSFVHPVYHGPGSPWENTTPNPPPFSHVSPRMMPPSNFRINPAPLPFRPSSVTPIAPLPGASAQHSEKMPPPPPLPNVAPPPFTPLDMPPPPPPPLPISQPPSVPPPPNSPPPAQPVVDSSDLQKPSSRPRWQGFLAKSSLNYCRVYASRVELDACRYENAVSEPSEWPEKLDVTKRTDFQHVKTTFSNTPPSKREVCRLLPCSDGDQKGFQDFISYLINRECAGVIRIPAVNSMWTRLLFILPPTSDACGMLALPPHPSDCMIVVILPKETTAVEAT</sequence>
<dbReference type="EMBL" id="CM029045">
    <property type="protein sequence ID" value="KAG2600942.1"/>
    <property type="molecule type" value="Genomic_DNA"/>
</dbReference>
<dbReference type="PANTHER" id="PTHR21494:SF2">
    <property type="entry name" value="NUCLEIC ACID BINDING PROTEIN"/>
    <property type="match status" value="1"/>
</dbReference>
<dbReference type="CDD" id="cd21546">
    <property type="entry name" value="SPOC_FPA-like"/>
    <property type="match status" value="1"/>
</dbReference>
<comment type="caution">
    <text evidence="4">The sequence shown here is derived from an EMBL/GenBank/DDBJ whole genome shotgun (WGS) entry which is preliminary data.</text>
</comment>
<organism evidence="4 5">
    <name type="scientific">Panicum virgatum</name>
    <name type="common">Blackwell switchgrass</name>
    <dbReference type="NCBI Taxonomy" id="38727"/>
    <lineage>
        <taxon>Eukaryota</taxon>
        <taxon>Viridiplantae</taxon>
        <taxon>Streptophyta</taxon>
        <taxon>Embryophyta</taxon>
        <taxon>Tracheophyta</taxon>
        <taxon>Spermatophyta</taxon>
        <taxon>Magnoliopsida</taxon>
        <taxon>Liliopsida</taxon>
        <taxon>Poales</taxon>
        <taxon>Poaceae</taxon>
        <taxon>PACMAD clade</taxon>
        <taxon>Panicoideae</taxon>
        <taxon>Panicodae</taxon>
        <taxon>Paniceae</taxon>
        <taxon>Panicinae</taxon>
        <taxon>Panicum</taxon>
        <taxon>Panicum sect. Hiantes</taxon>
    </lineage>
</organism>
<accession>A0A8T0SN55</accession>
<dbReference type="AlphaFoldDB" id="A0A8T0SN55"/>
<dbReference type="InterPro" id="IPR012677">
    <property type="entry name" value="Nucleotide-bd_a/b_plait_sf"/>
</dbReference>
<gene>
    <name evidence="4" type="ORF">PVAP13_5KG559000</name>
</gene>
<dbReference type="Pfam" id="PF07744">
    <property type="entry name" value="SPOC"/>
    <property type="match status" value="1"/>
</dbReference>
<dbReference type="InterPro" id="IPR000504">
    <property type="entry name" value="RRM_dom"/>
</dbReference>
<dbReference type="PROSITE" id="PS50102">
    <property type="entry name" value="RRM"/>
    <property type="match status" value="1"/>
</dbReference>
<dbReference type="InterPro" id="IPR012921">
    <property type="entry name" value="SPOC_C"/>
</dbReference>
<dbReference type="CDD" id="cd00590">
    <property type="entry name" value="RRM_SF"/>
    <property type="match status" value="1"/>
</dbReference>
<keyword evidence="1" id="KW-0694">RNA-binding</keyword>
<feature type="domain" description="RRM" evidence="3">
    <location>
        <begin position="546"/>
        <end position="618"/>
    </location>
</feature>
<feature type="compositionally biased region" description="Pro residues" evidence="2">
    <location>
        <begin position="772"/>
        <end position="818"/>
    </location>
</feature>
<feature type="region of interest" description="Disordered" evidence="2">
    <location>
        <begin position="427"/>
        <end position="482"/>
    </location>
</feature>
<reference evidence="4" key="1">
    <citation type="submission" date="2020-05" db="EMBL/GenBank/DDBJ databases">
        <title>WGS assembly of Panicum virgatum.</title>
        <authorList>
            <person name="Lovell J.T."/>
            <person name="Jenkins J."/>
            <person name="Shu S."/>
            <person name="Juenger T.E."/>
            <person name="Schmutz J."/>
        </authorList>
    </citation>
    <scope>NUCLEOTIDE SEQUENCE</scope>
    <source>
        <strain evidence="4">AP13</strain>
    </source>
</reference>
<dbReference type="EMBL" id="CM029045">
    <property type="protein sequence ID" value="KAG2600947.1"/>
    <property type="molecule type" value="Genomic_DNA"/>
</dbReference>
<dbReference type="Pfam" id="PF00076">
    <property type="entry name" value="RRM_1"/>
    <property type="match status" value="1"/>
</dbReference>
<dbReference type="GO" id="GO:0003723">
    <property type="term" value="F:RNA binding"/>
    <property type="evidence" value="ECO:0007669"/>
    <property type="project" value="UniProtKB-UniRule"/>
</dbReference>
<dbReference type="Gene3D" id="3.30.70.330">
    <property type="match status" value="1"/>
</dbReference>
<evidence type="ECO:0000256" key="1">
    <source>
        <dbReference type="PROSITE-ProRule" id="PRU00176"/>
    </source>
</evidence>
<evidence type="ECO:0000313" key="5">
    <source>
        <dbReference type="Proteomes" id="UP000823388"/>
    </source>
</evidence>
<name>A0A8T0SN55_PANVG</name>
<evidence type="ECO:0000259" key="3">
    <source>
        <dbReference type="PROSITE" id="PS50102"/>
    </source>
</evidence>
<feature type="compositionally biased region" description="Polar residues" evidence="2">
    <location>
        <begin position="317"/>
        <end position="327"/>
    </location>
</feature>
<dbReference type="InterPro" id="IPR052586">
    <property type="entry name" value="ASCC2"/>
</dbReference>
<dbReference type="GO" id="GO:0043130">
    <property type="term" value="F:ubiquitin binding"/>
    <property type="evidence" value="ECO:0007669"/>
    <property type="project" value="TreeGrafter"/>
</dbReference>
<proteinExistence type="predicted"/>
<dbReference type="PANTHER" id="PTHR21494">
    <property type="entry name" value="ACTIVATING SIGNAL COINTEGRATOR 1 COMPLEX SUBUNIT 2 ASC-1 COMPLEX SUBUNIT P100"/>
    <property type="match status" value="1"/>
</dbReference>
<dbReference type="SUPFAM" id="SSF54928">
    <property type="entry name" value="RNA-binding domain, RBD"/>
    <property type="match status" value="1"/>
</dbReference>
<evidence type="ECO:0000313" key="4">
    <source>
        <dbReference type="EMBL" id="KAG2600942.1"/>
    </source>
</evidence>
<protein>
    <recommendedName>
        <fullName evidence="3">RRM domain-containing protein</fullName>
    </recommendedName>
</protein>
<feature type="region of interest" description="Disordered" evidence="2">
    <location>
        <begin position="313"/>
        <end position="338"/>
    </location>
</feature>
<dbReference type="SMART" id="SM00360">
    <property type="entry name" value="RRM"/>
    <property type="match status" value="1"/>
</dbReference>
<feature type="compositionally biased region" description="Basic and acidic residues" evidence="2">
    <location>
        <begin position="462"/>
        <end position="481"/>
    </location>
</feature>
<dbReference type="InterPro" id="IPR035979">
    <property type="entry name" value="RBD_domain_sf"/>
</dbReference>
<feature type="compositionally biased region" description="Low complexity" evidence="2">
    <location>
        <begin position="43"/>
        <end position="63"/>
    </location>
</feature>
<feature type="region of interest" description="Disordered" evidence="2">
    <location>
        <begin position="1"/>
        <end position="69"/>
    </location>
</feature>
<dbReference type="Proteomes" id="UP000823388">
    <property type="component" value="Chromosome 5K"/>
</dbReference>